<accession>A0ABS5W9X5</accession>
<gene>
    <name evidence="2" type="ORF">HW347_03005</name>
</gene>
<evidence type="ECO:0000313" key="3">
    <source>
        <dbReference type="Proteomes" id="UP000740413"/>
    </source>
</evidence>
<organism evidence="2 3">
    <name type="scientific">Zobellia barbeyronii</name>
    <dbReference type="NCBI Taxonomy" id="2748009"/>
    <lineage>
        <taxon>Bacteria</taxon>
        <taxon>Pseudomonadati</taxon>
        <taxon>Bacteroidota</taxon>
        <taxon>Flavobacteriia</taxon>
        <taxon>Flavobacteriales</taxon>
        <taxon>Flavobacteriaceae</taxon>
        <taxon>Zobellia</taxon>
    </lineage>
</organism>
<dbReference type="Proteomes" id="UP000740413">
    <property type="component" value="Unassembled WGS sequence"/>
</dbReference>
<name>A0ABS5W9X5_9FLAO</name>
<keyword evidence="1" id="KW-0732">Signal</keyword>
<evidence type="ECO:0000313" key="2">
    <source>
        <dbReference type="EMBL" id="MBT2160216.1"/>
    </source>
</evidence>
<keyword evidence="3" id="KW-1185">Reference proteome</keyword>
<feature type="chain" id="PRO_5045797265" description="Lipoprotein" evidence="1">
    <location>
        <begin position="23"/>
        <end position="138"/>
    </location>
</feature>
<evidence type="ECO:0008006" key="4">
    <source>
        <dbReference type="Google" id="ProtNLM"/>
    </source>
</evidence>
<evidence type="ECO:0000256" key="1">
    <source>
        <dbReference type="SAM" id="SignalP"/>
    </source>
</evidence>
<sequence length="138" mass="15261">MKKRIVYLLCSVVLVISASCSKDNEEVSLVNGEAKISNDTGISFANSTGFSADYVTFKLRHGTGAEKEYGQSLKTYSLTLLEQGPRTIYQVEAFNDGEQISFKSFTYNEDGSKNEVKSTSIIEIKANEVLQIVLENVE</sequence>
<reference evidence="3" key="2">
    <citation type="submission" date="2023-07" db="EMBL/GenBank/DDBJ databases">
        <title>Zobellia barbeyronii sp. nov., a new marine flavobacterium, isolated from green and red algae.</title>
        <authorList>
            <person name="Nedashkovskaya O.I."/>
            <person name="Otstavnykh N."/>
            <person name="Zhukova N."/>
            <person name="Guzev K."/>
            <person name="Chausova V."/>
            <person name="Tekutyeva L."/>
            <person name="Mikhailov V."/>
            <person name="Isaeva M."/>
        </authorList>
    </citation>
    <scope>NUCLEOTIDE SEQUENCE [LARGE SCALE GENOMIC DNA]</scope>
    <source>
        <strain evidence="3">KMM 6746</strain>
    </source>
</reference>
<protein>
    <recommendedName>
        <fullName evidence="4">Lipoprotein</fullName>
    </recommendedName>
</protein>
<dbReference type="PROSITE" id="PS51257">
    <property type="entry name" value="PROKAR_LIPOPROTEIN"/>
    <property type="match status" value="1"/>
</dbReference>
<dbReference type="RefSeq" id="WP_214610457.1">
    <property type="nucleotide sequence ID" value="NZ_JACATN010000001.1"/>
</dbReference>
<feature type="signal peptide" evidence="1">
    <location>
        <begin position="1"/>
        <end position="22"/>
    </location>
</feature>
<comment type="caution">
    <text evidence="2">The sequence shown here is derived from an EMBL/GenBank/DDBJ whole genome shotgun (WGS) entry which is preliminary data.</text>
</comment>
<dbReference type="EMBL" id="JACATN010000001">
    <property type="protein sequence ID" value="MBT2160216.1"/>
    <property type="molecule type" value="Genomic_DNA"/>
</dbReference>
<proteinExistence type="predicted"/>
<reference evidence="2 3" key="1">
    <citation type="submission" date="2020-06" db="EMBL/GenBank/DDBJ databases">
        <authorList>
            <person name="Isaeva M.P."/>
            <person name="Chernysheva N.Y."/>
        </authorList>
    </citation>
    <scope>NUCLEOTIDE SEQUENCE [LARGE SCALE GENOMIC DNA]</scope>
    <source>
        <strain evidence="2 3">KMM 6746</strain>
    </source>
</reference>